<evidence type="ECO:0000313" key="2">
    <source>
        <dbReference type="Proteomes" id="UP000015106"/>
    </source>
</evidence>
<dbReference type="EnsemblPlants" id="TuG1812G0100003942.01.T01">
    <property type="protein sequence ID" value="TuG1812G0100003942.01.T01.cds414948"/>
    <property type="gene ID" value="TuG1812G0100003942.01"/>
</dbReference>
<organism evidence="1 2">
    <name type="scientific">Triticum urartu</name>
    <name type="common">Red wild einkorn</name>
    <name type="synonym">Crithodium urartu</name>
    <dbReference type="NCBI Taxonomy" id="4572"/>
    <lineage>
        <taxon>Eukaryota</taxon>
        <taxon>Viridiplantae</taxon>
        <taxon>Streptophyta</taxon>
        <taxon>Embryophyta</taxon>
        <taxon>Tracheophyta</taxon>
        <taxon>Spermatophyta</taxon>
        <taxon>Magnoliopsida</taxon>
        <taxon>Liliopsida</taxon>
        <taxon>Poales</taxon>
        <taxon>Poaceae</taxon>
        <taxon>BOP clade</taxon>
        <taxon>Pooideae</taxon>
        <taxon>Triticodae</taxon>
        <taxon>Triticeae</taxon>
        <taxon>Triticinae</taxon>
        <taxon>Triticum</taxon>
    </lineage>
</organism>
<dbReference type="Gramene" id="TuG1812G0100003942.01.T01">
    <property type="protein sequence ID" value="TuG1812G0100003942.01.T01.cds414948"/>
    <property type="gene ID" value="TuG1812G0100003942.01"/>
</dbReference>
<reference evidence="2" key="1">
    <citation type="journal article" date="2013" name="Nature">
        <title>Draft genome of the wheat A-genome progenitor Triticum urartu.</title>
        <authorList>
            <person name="Ling H.Q."/>
            <person name="Zhao S."/>
            <person name="Liu D."/>
            <person name="Wang J."/>
            <person name="Sun H."/>
            <person name="Zhang C."/>
            <person name="Fan H."/>
            <person name="Li D."/>
            <person name="Dong L."/>
            <person name="Tao Y."/>
            <person name="Gao C."/>
            <person name="Wu H."/>
            <person name="Li Y."/>
            <person name="Cui Y."/>
            <person name="Guo X."/>
            <person name="Zheng S."/>
            <person name="Wang B."/>
            <person name="Yu K."/>
            <person name="Liang Q."/>
            <person name="Yang W."/>
            <person name="Lou X."/>
            <person name="Chen J."/>
            <person name="Feng M."/>
            <person name="Jian J."/>
            <person name="Zhang X."/>
            <person name="Luo G."/>
            <person name="Jiang Y."/>
            <person name="Liu J."/>
            <person name="Wang Z."/>
            <person name="Sha Y."/>
            <person name="Zhang B."/>
            <person name="Wu H."/>
            <person name="Tang D."/>
            <person name="Shen Q."/>
            <person name="Xue P."/>
            <person name="Zou S."/>
            <person name="Wang X."/>
            <person name="Liu X."/>
            <person name="Wang F."/>
            <person name="Yang Y."/>
            <person name="An X."/>
            <person name="Dong Z."/>
            <person name="Zhang K."/>
            <person name="Zhang X."/>
            <person name="Luo M.C."/>
            <person name="Dvorak J."/>
            <person name="Tong Y."/>
            <person name="Wang J."/>
            <person name="Yang H."/>
            <person name="Li Z."/>
            <person name="Wang D."/>
            <person name="Zhang A."/>
            <person name="Wang J."/>
        </authorList>
    </citation>
    <scope>NUCLEOTIDE SEQUENCE</scope>
    <source>
        <strain evidence="2">cv. G1812</strain>
    </source>
</reference>
<keyword evidence="2" id="KW-1185">Reference proteome</keyword>
<sequence>MRKEESLPIHLKGHDSLQFESLELLRYLVHPSSLEIDNVHALEAIHDEQHAAPLVCAQALHVLANRLMLRRS</sequence>
<name>A0A8R7K392_TRIUA</name>
<evidence type="ECO:0000313" key="1">
    <source>
        <dbReference type="EnsemblPlants" id="TuG1812G0100003942.01.T01.cds414948"/>
    </source>
</evidence>
<reference evidence="1" key="2">
    <citation type="submission" date="2018-03" db="EMBL/GenBank/DDBJ databases">
        <title>The Triticum urartu genome reveals the dynamic nature of wheat genome evolution.</title>
        <authorList>
            <person name="Ling H."/>
            <person name="Ma B."/>
            <person name="Shi X."/>
            <person name="Liu H."/>
            <person name="Dong L."/>
            <person name="Sun H."/>
            <person name="Cao Y."/>
            <person name="Gao Q."/>
            <person name="Zheng S."/>
            <person name="Li Y."/>
            <person name="Yu Y."/>
            <person name="Du H."/>
            <person name="Qi M."/>
            <person name="Li Y."/>
            <person name="Yu H."/>
            <person name="Cui Y."/>
            <person name="Wang N."/>
            <person name="Chen C."/>
            <person name="Wu H."/>
            <person name="Zhao Y."/>
            <person name="Zhang J."/>
            <person name="Li Y."/>
            <person name="Zhou W."/>
            <person name="Zhang B."/>
            <person name="Hu W."/>
            <person name="Eijk M."/>
            <person name="Tang J."/>
            <person name="Witsenboer H."/>
            <person name="Zhao S."/>
            <person name="Li Z."/>
            <person name="Zhang A."/>
            <person name="Wang D."/>
            <person name="Liang C."/>
        </authorList>
    </citation>
    <scope>NUCLEOTIDE SEQUENCE [LARGE SCALE GENOMIC DNA]</scope>
    <source>
        <strain evidence="1">cv. G1812</strain>
    </source>
</reference>
<accession>A0A8R7K392</accession>
<proteinExistence type="predicted"/>
<dbReference type="AlphaFoldDB" id="A0A8R7K392"/>
<dbReference type="Proteomes" id="UP000015106">
    <property type="component" value="Chromosome 1"/>
</dbReference>
<protein>
    <submittedName>
        <fullName evidence="1">Uncharacterized protein</fullName>
    </submittedName>
</protein>
<reference evidence="1" key="3">
    <citation type="submission" date="2022-06" db="UniProtKB">
        <authorList>
            <consortium name="EnsemblPlants"/>
        </authorList>
    </citation>
    <scope>IDENTIFICATION</scope>
</reference>